<accession>A0A1Q9LHW4</accession>
<feature type="region of interest" description="Disordered" evidence="1">
    <location>
        <begin position="302"/>
        <end position="324"/>
    </location>
</feature>
<dbReference type="Proteomes" id="UP000186040">
    <property type="component" value="Unassembled WGS sequence"/>
</dbReference>
<name>A0A1Q9LHW4_9PSEU</name>
<feature type="signal peptide" evidence="2">
    <location>
        <begin position="1"/>
        <end position="23"/>
    </location>
</feature>
<dbReference type="EMBL" id="MKQR01000021">
    <property type="protein sequence ID" value="OLR91631.1"/>
    <property type="molecule type" value="Genomic_DNA"/>
</dbReference>
<feature type="chain" id="PRO_5012728863" evidence="2">
    <location>
        <begin position="24"/>
        <end position="324"/>
    </location>
</feature>
<dbReference type="OrthoDB" id="4401807at2"/>
<evidence type="ECO:0000313" key="4">
    <source>
        <dbReference type="Proteomes" id="UP000186040"/>
    </source>
</evidence>
<feature type="region of interest" description="Disordered" evidence="1">
    <location>
        <begin position="178"/>
        <end position="221"/>
    </location>
</feature>
<reference evidence="3 4" key="1">
    <citation type="submission" date="2016-10" db="EMBL/GenBank/DDBJ databases">
        <title>The Draft Genome Sequence of Actinokineospora bangkokensis 44EHWT reveals the biosynthetic pathway of antifungal compounds Thailandins with unusual extender unit butylmalonyl-CoA.</title>
        <authorList>
            <person name="Greule A."/>
            <person name="Intra B."/>
            <person name="Flemming S."/>
            <person name="Rommel M.G."/>
            <person name="Panbangred W."/>
            <person name="Bechthold A."/>
        </authorList>
    </citation>
    <scope>NUCLEOTIDE SEQUENCE [LARGE SCALE GENOMIC DNA]</scope>
    <source>
        <strain evidence="3 4">44EHW</strain>
    </source>
</reference>
<feature type="compositionally biased region" description="Pro residues" evidence="1">
    <location>
        <begin position="181"/>
        <end position="190"/>
    </location>
</feature>
<comment type="caution">
    <text evidence="3">The sequence shown here is derived from an EMBL/GenBank/DDBJ whole genome shotgun (WGS) entry which is preliminary data.</text>
</comment>
<evidence type="ECO:0000256" key="2">
    <source>
        <dbReference type="SAM" id="SignalP"/>
    </source>
</evidence>
<keyword evidence="2" id="KW-0732">Signal</keyword>
<gene>
    <name evidence="3" type="ORF">BJP25_26115</name>
</gene>
<proteinExistence type="predicted"/>
<dbReference type="STRING" id="1193682.BJP25_26115"/>
<protein>
    <submittedName>
        <fullName evidence="3">Uncharacterized protein</fullName>
    </submittedName>
</protein>
<sequence length="324" mass="32172">MVPCAAVLGVVLLVAGCSSGSPAEPVPTLAERGTTLTTVKPSRQDMTNKVSLDGTVTINPVFGLVAPVDGQIRYAEVKAGKGTPTKPTRAGAVWAGGRSTAIDVPAGSTFAGRLVDDRATVTAGMPVVSAEYGGYGIVAEVDGAQAYTLTDGLATVTAQITSGPGPFDCAVLGTIAALPPGTIPEPPPATVPTGQPDPSAPPQAPQQAPQQPTGSREPSAATGMRLVCTPPAGVKLINGATATLEVVTARATGVLVAPVEAVAGRQGAGKVDVVDAQGRRTTRDVVLGMTDGRVVEVKSGLTGAESLAVPGPDLPAAPRPTQGG</sequence>
<dbReference type="AlphaFoldDB" id="A0A1Q9LHW4"/>
<organism evidence="3 4">
    <name type="scientific">Actinokineospora bangkokensis</name>
    <dbReference type="NCBI Taxonomy" id="1193682"/>
    <lineage>
        <taxon>Bacteria</taxon>
        <taxon>Bacillati</taxon>
        <taxon>Actinomycetota</taxon>
        <taxon>Actinomycetes</taxon>
        <taxon>Pseudonocardiales</taxon>
        <taxon>Pseudonocardiaceae</taxon>
        <taxon>Actinokineospora</taxon>
    </lineage>
</organism>
<dbReference type="Gene3D" id="2.40.420.20">
    <property type="match status" value="1"/>
</dbReference>
<evidence type="ECO:0000313" key="3">
    <source>
        <dbReference type="EMBL" id="OLR91631.1"/>
    </source>
</evidence>
<keyword evidence="4" id="KW-1185">Reference proteome</keyword>
<evidence type="ECO:0000256" key="1">
    <source>
        <dbReference type="SAM" id="MobiDB-lite"/>
    </source>
</evidence>